<evidence type="ECO:0000313" key="1">
    <source>
        <dbReference type="EMBL" id="MED6209120.1"/>
    </source>
</evidence>
<evidence type="ECO:0000313" key="2">
    <source>
        <dbReference type="Proteomes" id="UP001341840"/>
    </source>
</evidence>
<keyword evidence="2" id="KW-1185">Reference proteome</keyword>
<accession>A0ABU6YIG1</accession>
<name>A0ABU6YIG1_9FABA</name>
<comment type="caution">
    <text evidence="1">The sequence shown here is derived from an EMBL/GenBank/DDBJ whole genome shotgun (WGS) entry which is preliminary data.</text>
</comment>
<dbReference type="Proteomes" id="UP001341840">
    <property type="component" value="Unassembled WGS sequence"/>
</dbReference>
<sequence>MRSPNMPNQKPRPLCYGLRRAGLGSGLFPLLDLLGLDVLGMGFVATLGGRGYDDKAPNSDSFLFFLLEVWGVGWDKDLVAPLVILFDVARLSLFDVELLVLGCWA</sequence>
<organism evidence="1 2">
    <name type="scientific">Stylosanthes scabra</name>
    <dbReference type="NCBI Taxonomy" id="79078"/>
    <lineage>
        <taxon>Eukaryota</taxon>
        <taxon>Viridiplantae</taxon>
        <taxon>Streptophyta</taxon>
        <taxon>Embryophyta</taxon>
        <taxon>Tracheophyta</taxon>
        <taxon>Spermatophyta</taxon>
        <taxon>Magnoliopsida</taxon>
        <taxon>eudicotyledons</taxon>
        <taxon>Gunneridae</taxon>
        <taxon>Pentapetalae</taxon>
        <taxon>rosids</taxon>
        <taxon>fabids</taxon>
        <taxon>Fabales</taxon>
        <taxon>Fabaceae</taxon>
        <taxon>Papilionoideae</taxon>
        <taxon>50 kb inversion clade</taxon>
        <taxon>dalbergioids sensu lato</taxon>
        <taxon>Dalbergieae</taxon>
        <taxon>Pterocarpus clade</taxon>
        <taxon>Stylosanthes</taxon>
    </lineage>
</organism>
<gene>
    <name evidence="1" type="ORF">PIB30_051656</name>
</gene>
<dbReference type="EMBL" id="JASCZI010242023">
    <property type="protein sequence ID" value="MED6209120.1"/>
    <property type="molecule type" value="Genomic_DNA"/>
</dbReference>
<protein>
    <submittedName>
        <fullName evidence="1">Uncharacterized protein</fullName>
    </submittedName>
</protein>
<proteinExistence type="predicted"/>
<reference evidence="1 2" key="1">
    <citation type="journal article" date="2023" name="Plants (Basel)">
        <title>Bridging the Gap: Combining Genomics and Transcriptomics Approaches to Understand Stylosanthes scabra, an Orphan Legume from the Brazilian Caatinga.</title>
        <authorList>
            <person name="Ferreira-Neto J.R.C."/>
            <person name="da Silva M.D."/>
            <person name="Binneck E."/>
            <person name="de Melo N.F."/>
            <person name="da Silva R.H."/>
            <person name="de Melo A.L.T.M."/>
            <person name="Pandolfi V."/>
            <person name="Bustamante F.O."/>
            <person name="Brasileiro-Vidal A.C."/>
            <person name="Benko-Iseppon A.M."/>
        </authorList>
    </citation>
    <scope>NUCLEOTIDE SEQUENCE [LARGE SCALE GENOMIC DNA]</scope>
    <source>
        <tissue evidence="1">Leaves</tissue>
    </source>
</reference>